<organism evidence="2 3">
    <name type="scientific">Branchiostoma lanceolatum</name>
    <name type="common">Common lancelet</name>
    <name type="synonym">Amphioxus lanceolatum</name>
    <dbReference type="NCBI Taxonomy" id="7740"/>
    <lineage>
        <taxon>Eukaryota</taxon>
        <taxon>Metazoa</taxon>
        <taxon>Chordata</taxon>
        <taxon>Cephalochordata</taxon>
        <taxon>Leptocardii</taxon>
        <taxon>Amphioxiformes</taxon>
        <taxon>Branchiostomatidae</taxon>
        <taxon>Branchiostoma</taxon>
    </lineage>
</organism>
<sequence>MSAGVSRREGSVYDRDQPRSGAPGYSARGTSGGPPAPEDIYDRRMAFLCTGRRFGPHGANHSHVEPVQLHASVASPPAPGLNIPSVFKERLRKIRRDSFR</sequence>
<dbReference type="Proteomes" id="UP000838412">
    <property type="component" value="Chromosome 11"/>
</dbReference>
<reference evidence="2" key="1">
    <citation type="submission" date="2022-01" db="EMBL/GenBank/DDBJ databases">
        <authorList>
            <person name="Braso-Vives M."/>
        </authorList>
    </citation>
    <scope>NUCLEOTIDE SEQUENCE</scope>
</reference>
<evidence type="ECO:0000313" key="2">
    <source>
        <dbReference type="EMBL" id="CAH1239845.1"/>
    </source>
</evidence>
<dbReference type="AlphaFoldDB" id="A0A8J9YS05"/>
<name>A0A8J9YS05_BRALA</name>
<keyword evidence="3" id="KW-1185">Reference proteome</keyword>
<dbReference type="EMBL" id="OV696696">
    <property type="protein sequence ID" value="CAH1239845.1"/>
    <property type="molecule type" value="Genomic_DNA"/>
</dbReference>
<evidence type="ECO:0000256" key="1">
    <source>
        <dbReference type="SAM" id="MobiDB-lite"/>
    </source>
</evidence>
<protein>
    <submittedName>
        <fullName evidence="2">Hypp5890 protein</fullName>
    </submittedName>
</protein>
<feature type="compositionally biased region" description="Basic and acidic residues" evidence="1">
    <location>
        <begin position="1"/>
        <end position="18"/>
    </location>
</feature>
<evidence type="ECO:0000313" key="3">
    <source>
        <dbReference type="Proteomes" id="UP000838412"/>
    </source>
</evidence>
<proteinExistence type="predicted"/>
<gene>
    <name evidence="2" type="primary">Hypp5890</name>
    <name evidence="2" type="ORF">BLAG_LOCUS4012</name>
</gene>
<accession>A0A8J9YS05</accession>
<feature type="region of interest" description="Disordered" evidence="1">
    <location>
        <begin position="1"/>
        <end position="40"/>
    </location>
</feature>